<proteinExistence type="predicted"/>
<feature type="region of interest" description="Disordered" evidence="1">
    <location>
        <begin position="39"/>
        <end position="76"/>
    </location>
</feature>
<gene>
    <name evidence="2" type="ORF">Q7C36_008922</name>
</gene>
<dbReference type="AlphaFoldDB" id="A0AA88ST36"/>
<evidence type="ECO:0000313" key="2">
    <source>
        <dbReference type="EMBL" id="KAK2850139.1"/>
    </source>
</evidence>
<keyword evidence="3" id="KW-1185">Reference proteome</keyword>
<dbReference type="EMBL" id="JAVHJS010000008">
    <property type="protein sequence ID" value="KAK2850139.1"/>
    <property type="molecule type" value="Genomic_DNA"/>
</dbReference>
<evidence type="ECO:0000313" key="3">
    <source>
        <dbReference type="Proteomes" id="UP001187315"/>
    </source>
</evidence>
<dbReference type="Proteomes" id="UP001187315">
    <property type="component" value="Unassembled WGS sequence"/>
</dbReference>
<reference evidence="2" key="1">
    <citation type="submission" date="2023-08" db="EMBL/GenBank/DDBJ databases">
        <title>Pelteobagrus vachellii genome.</title>
        <authorList>
            <person name="Liu H."/>
        </authorList>
    </citation>
    <scope>NUCLEOTIDE SEQUENCE</scope>
    <source>
        <strain evidence="2">PRFRI_2022a</strain>
        <tissue evidence="2">Muscle</tissue>
    </source>
</reference>
<evidence type="ECO:0000256" key="1">
    <source>
        <dbReference type="SAM" id="MobiDB-lite"/>
    </source>
</evidence>
<organism evidence="2 3">
    <name type="scientific">Tachysurus vachellii</name>
    <name type="common">Darkbarbel catfish</name>
    <name type="synonym">Pelteobagrus vachellii</name>
    <dbReference type="NCBI Taxonomy" id="175792"/>
    <lineage>
        <taxon>Eukaryota</taxon>
        <taxon>Metazoa</taxon>
        <taxon>Chordata</taxon>
        <taxon>Craniata</taxon>
        <taxon>Vertebrata</taxon>
        <taxon>Euteleostomi</taxon>
        <taxon>Actinopterygii</taxon>
        <taxon>Neopterygii</taxon>
        <taxon>Teleostei</taxon>
        <taxon>Ostariophysi</taxon>
        <taxon>Siluriformes</taxon>
        <taxon>Bagridae</taxon>
        <taxon>Tachysurus</taxon>
    </lineage>
</organism>
<feature type="compositionally biased region" description="Acidic residues" evidence="1">
    <location>
        <begin position="44"/>
        <end position="54"/>
    </location>
</feature>
<sequence length="139" mass="15485">MASVSLPRRKNLSAQQALDWIQEMDEADTDGGEISFVQQVTDTSSEESEKETEQEPNMPPRKMHPGTGKPCLSQTAKGTVWVEEDIGMTSAVANRSCFTAQAGPTDFLCLLDEGMLQTIRECTVHEARRTEPDWNFFNS</sequence>
<comment type="caution">
    <text evidence="2">The sequence shown here is derived from an EMBL/GenBank/DDBJ whole genome shotgun (WGS) entry which is preliminary data.</text>
</comment>
<name>A0AA88ST36_TACVA</name>
<protein>
    <submittedName>
        <fullName evidence="2">Uncharacterized protein</fullName>
    </submittedName>
</protein>
<accession>A0AA88ST36</accession>